<evidence type="ECO:0000259" key="5">
    <source>
        <dbReference type="Pfam" id="PF04991"/>
    </source>
</evidence>
<protein>
    <submittedName>
        <fullName evidence="6">Regulator of cell wall mannosyl phosphorylation</fullName>
    </submittedName>
</protein>
<proteinExistence type="predicted"/>
<dbReference type="InterPro" id="IPR007074">
    <property type="entry name" value="LicD/FKTN/FKRP_NTP_transf"/>
</dbReference>
<feature type="non-terminal residue" evidence="6">
    <location>
        <position position="1"/>
    </location>
</feature>
<dbReference type="GO" id="GO:0009100">
    <property type="term" value="P:glycoprotein metabolic process"/>
    <property type="evidence" value="ECO:0007669"/>
    <property type="project" value="UniProtKB-ARBA"/>
</dbReference>
<keyword evidence="7" id="KW-1185">Reference proteome</keyword>
<evidence type="ECO:0000256" key="3">
    <source>
        <dbReference type="ARBA" id="ARBA00022989"/>
    </source>
</evidence>
<evidence type="ECO:0000256" key="4">
    <source>
        <dbReference type="ARBA" id="ARBA00023136"/>
    </source>
</evidence>
<evidence type="ECO:0000313" key="6">
    <source>
        <dbReference type="EMBL" id="ABN67259.2"/>
    </source>
</evidence>
<dbReference type="OMA" id="NGMNLPW"/>
<dbReference type="STRING" id="322104.A3LWC7"/>
<dbReference type="PANTHER" id="PTHR15407:SF28">
    <property type="entry name" value="RIBITOL-5-PHOSPHATE TRANSFERASE FKTN"/>
    <property type="match status" value="1"/>
</dbReference>
<dbReference type="eggNOG" id="ENOG502QREF">
    <property type="taxonomic scope" value="Eukaryota"/>
</dbReference>
<dbReference type="OrthoDB" id="444255at2759"/>
<evidence type="ECO:0000313" key="7">
    <source>
        <dbReference type="Proteomes" id="UP000002258"/>
    </source>
</evidence>
<dbReference type="HOGENOM" id="CLU_018543_0_0_1"/>
<keyword evidence="2" id="KW-0812">Transmembrane</keyword>
<comment type="subcellular location">
    <subcellularLocation>
        <location evidence="1">Membrane</location>
        <topology evidence="1">Single-pass membrane protein</topology>
    </subcellularLocation>
</comment>
<dbReference type="AlphaFoldDB" id="A3LWC7"/>
<dbReference type="RefSeq" id="XP_001385288.2">
    <property type="nucleotide sequence ID" value="XM_001385251.1"/>
</dbReference>
<dbReference type="InterPro" id="IPR009644">
    <property type="entry name" value="FKTN/MNN4/W02B3.4-1"/>
</dbReference>
<dbReference type="Pfam" id="PF04991">
    <property type="entry name" value="LicD"/>
    <property type="match status" value="1"/>
</dbReference>
<dbReference type="KEGG" id="pic:PICST_61034"/>
<evidence type="ECO:0000256" key="1">
    <source>
        <dbReference type="ARBA" id="ARBA00004167"/>
    </source>
</evidence>
<dbReference type="GO" id="GO:0016020">
    <property type="term" value="C:membrane"/>
    <property type="evidence" value="ECO:0007669"/>
    <property type="project" value="UniProtKB-SubCell"/>
</dbReference>
<organism evidence="6 7">
    <name type="scientific">Scheffersomyces stipitis (strain ATCC 58785 / CBS 6054 / NBRC 10063 / NRRL Y-11545)</name>
    <name type="common">Yeast</name>
    <name type="synonym">Pichia stipitis</name>
    <dbReference type="NCBI Taxonomy" id="322104"/>
    <lineage>
        <taxon>Eukaryota</taxon>
        <taxon>Fungi</taxon>
        <taxon>Dikarya</taxon>
        <taxon>Ascomycota</taxon>
        <taxon>Saccharomycotina</taxon>
        <taxon>Pichiomycetes</taxon>
        <taxon>Debaryomycetaceae</taxon>
        <taxon>Scheffersomyces</taxon>
    </lineage>
</organism>
<dbReference type="GeneID" id="4839727"/>
<keyword evidence="3" id="KW-1133">Transmembrane helix</keyword>
<dbReference type="EMBL" id="CP000499">
    <property type="protein sequence ID" value="ABN67259.2"/>
    <property type="molecule type" value="Genomic_DNA"/>
</dbReference>
<accession>A3LWC7</accession>
<dbReference type="Proteomes" id="UP000002258">
    <property type="component" value="Chromosome 5"/>
</dbReference>
<feature type="domain" description="LicD/FKTN/FKRP nucleotidyltransferase" evidence="5">
    <location>
        <begin position="318"/>
        <end position="522"/>
    </location>
</feature>
<dbReference type="PANTHER" id="PTHR15407">
    <property type="entry name" value="FUKUTIN-RELATED"/>
    <property type="match status" value="1"/>
</dbReference>
<evidence type="ECO:0000256" key="2">
    <source>
        <dbReference type="ARBA" id="ARBA00022692"/>
    </source>
</evidence>
<keyword evidence="4" id="KW-0472">Membrane</keyword>
<gene>
    <name evidence="6" type="primary">MNN4.1</name>
    <name evidence="6" type="ORF">PICST_61034</name>
</gene>
<name>A3LWC7_PICST</name>
<dbReference type="InParanoid" id="A3LWC7"/>
<sequence>LAKGFDPRLMPALWTSSIRSHLENGFWDTSLAIPFSWASWVDLKKNFVNPGLLFDVHELNCNNFAHLFRLEYDNFTSSCVNYANSPSSYPKMKINSTIDFPMPVEARRIVGSLYVLHYAPIPKRIAFLGLNHSALIVPTEEINAHALSRMDRSDLVRNYMLQSDQNTTKHIGSINLKNELIRLNETINNYTNSISFIRDTDLNTDIFRRVSNFRDQNNPERHDFIFDFDVFYNDTKQRIVNSSQSNSINDLDTTLMSSMNYEMLNYPNFTKYFHEASIIGSKKGAHYDWRFFQKLDYSDYEKKAIFHRLSRAWLRFANSLNISTWLAHGTLLGWYWNGINMPWDEDLDVQITMESMIKLARNYNNTLVVDLSDIDNDPSLGIGKYLVDINPNFFSRDKGDGQNTIDARFIDTSSGFYVDITALALTDSAAEVTLSSKKSREFNQVLDPEFCEKEKSETIVRNNLIEQLSSIRSTLIEKKSIYNCRNNHFYTLDDLIPFKRTLFEGAIANVPKNYEKILKREYAKGLYNRQYEGHTFRPVLDLWVPSNICKKDEIGNRCFDRVVSLDAKYSRPMTSFHRSEMFQINQKVNKVGEELKPCRVEPWIIRRAQHIQKMMEMKYELS</sequence>
<reference evidence="6 7" key="1">
    <citation type="journal article" date="2007" name="Nat. Biotechnol.">
        <title>Genome sequence of the lignocellulose-bioconverting and xylose-fermenting yeast Pichia stipitis.</title>
        <authorList>
            <person name="Jeffries T.W."/>
            <person name="Grigoriev I.V."/>
            <person name="Grimwood J."/>
            <person name="Laplaza J.M."/>
            <person name="Aerts A."/>
            <person name="Salamov A."/>
            <person name="Schmutz J."/>
            <person name="Lindquist E."/>
            <person name="Dehal P."/>
            <person name="Shapiro H."/>
            <person name="Jin Y.S."/>
            <person name="Passoth V."/>
            <person name="Richardson P.M."/>
        </authorList>
    </citation>
    <scope>NUCLEOTIDE SEQUENCE [LARGE SCALE GENOMIC DNA]</scope>
    <source>
        <strain evidence="7">ATCC 58785 / CBS 6054 / NBRC 10063 / NRRL Y-11545</strain>
    </source>
</reference>